<dbReference type="InterPro" id="IPR012677">
    <property type="entry name" value="Nucleotide-bd_a/b_plait_sf"/>
</dbReference>
<accession>A0A0A0KCN5</accession>
<evidence type="ECO:0000256" key="1">
    <source>
        <dbReference type="ARBA" id="ARBA00022884"/>
    </source>
</evidence>
<reference evidence="5 6" key="3">
    <citation type="journal article" date="2010" name="BMC Genomics">
        <title>Transcriptome sequencing and comparative analysis of cucumber flowers with different sex types.</title>
        <authorList>
            <person name="Guo S."/>
            <person name="Zheng Y."/>
            <person name="Joung J.G."/>
            <person name="Liu S."/>
            <person name="Zhang Z."/>
            <person name="Crasta O.R."/>
            <person name="Sobral B.W."/>
            <person name="Xu Y."/>
            <person name="Huang S."/>
            <person name="Fei Z."/>
        </authorList>
    </citation>
    <scope>NUCLEOTIDE SEQUENCE [LARGE SCALE GENOMIC DNA]</scope>
    <source>
        <strain evidence="6">cv. 9930</strain>
    </source>
</reference>
<keyword evidence="1 2" id="KW-0694">RNA-binding</keyword>
<dbReference type="CDD" id="cd21618">
    <property type="entry name" value="RRM_AtNSRA_like"/>
    <property type="match status" value="1"/>
</dbReference>
<dbReference type="Gene3D" id="3.30.70.330">
    <property type="match status" value="1"/>
</dbReference>
<evidence type="ECO:0000256" key="2">
    <source>
        <dbReference type="PROSITE-ProRule" id="PRU00176"/>
    </source>
</evidence>
<dbReference type="InterPro" id="IPR035979">
    <property type="entry name" value="RBD_domain_sf"/>
</dbReference>
<keyword evidence="6" id="KW-1185">Reference proteome</keyword>
<feature type="compositionally biased region" description="Pro residues" evidence="3">
    <location>
        <begin position="410"/>
        <end position="421"/>
    </location>
</feature>
<dbReference type="GO" id="GO:0003729">
    <property type="term" value="F:mRNA binding"/>
    <property type="evidence" value="ECO:0000318"/>
    <property type="project" value="GO_Central"/>
</dbReference>
<dbReference type="PANTHER" id="PTHR10501">
    <property type="entry name" value="U1 SMALL NUCLEAR RIBONUCLEOPROTEIN A/U2 SMALL NUCLEAR RIBONUCLEOPROTEIN B"/>
    <property type="match status" value="1"/>
</dbReference>
<sequence length="506" mass="55425">MGAWSGELERQKSMQWQLRGIILNRNYALLSLSAELPASGLSTGHDMHNYLTSDDRGGPRSVKDTQTIGSAYDRYLQSVQLSSFTSGEVPTHGEMGMGRPVANRMPVGNRMPGPLLPDPIVMSRPPAVSPDLAPNGRNLEYGNHLPVDSMSRPGRETVPLPPDASNTLYVEGLPPDSSRREVAHIFRPFVGYKELRLVSKESKHRGGDPLILCFVDFANPACAATAMSALQGYKMDEQDPESNYLRLQFSRHPGPRSGSGSGGKSGTIVTNRATWLTSAIAGIWRVPASSNTPKSAYIVGHSTYESVAPQKKLHENLVNARGQVNPSAWSWRKNGFFNCNCIPPFVISLLLALVSLNLPSKFSAAYAHYPPPLPKKHKQSEPPVAQPFVSEPIVPYFPFVYVPIPSPSEKPYEPHPPPPLKQPQSPLSPSSNPLVPYFPFVYVPLPSPSQKPCEVAAPSPSLVFTRPVVPYYLFRFSPPSPQKLPYPPPNPIGHLQFPSPLPPSPY</sequence>
<dbReference type="eggNOG" id="ENOG502QVUV">
    <property type="taxonomic scope" value="Eukaryota"/>
</dbReference>
<dbReference type="Pfam" id="PF00076">
    <property type="entry name" value="RRM_1"/>
    <property type="match status" value="1"/>
</dbReference>
<feature type="region of interest" description="Disordered" evidence="3">
    <location>
        <begin position="410"/>
        <end position="429"/>
    </location>
</feature>
<feature type="domain" description="RRM" evidence="4">
    <location>
        <begin position="166"/>
        <end position="252"/>
    </location>
</feature>
<name>A0A0A0KCN5_CUCSA</name>
<dbReference type="SMART" id="SM00360">
    <property type="entry name" value="RRM"/>
    <property type="match status" value="1"/>
</dbReference>
<dbReference type="Gramene" id="KGN47470">
    <property type="protein sequence ID" value="KGN47470"/>
    <property type="gene ID" value="Csa_6G338020"/>
</dbReference>
<proteinExistence type="predicted"/>
<dbReference type="InterPro" id="IPR000504">
    <property type="entry name" value="RRM_dom"/>
</dbReference>
<feature type="region of interest" description="Disordered" evidence="3">
    <location>
        <begin position="485"/>
        <end position="506"/>
    </location>
</feature>
<gene>
    <name evidence="5" type="ORF">Csa_6G338020</name>
</gene>
<dbReference type="PROSITE" id="PS50102">
    <property type="entry name" value="RRM"/>
    <property type="match status" value="1"/>
</dbReference>
<dbReference type="Proteomes" id="UP000029981">
    <property type="component" value="Chromosome 6"/>
</dbReference>
<reference evidence="5 6" key="4">
    <citation type="journal article" date="2011" name="BMC Genomics">
        <title>RNA-Seq improves annotation of protein-coding genes in the cucumber genome.</title>
        <authorList>
            <person name="Li Z."/>
            <person name="Zhang Z."/>
            <person name="Yan P."/>
            <person name="Huang S."/>
            <person name="Fei Z."/>
            <person name="Lin K."/>
        </authorList>
    </citation>
    <scope>NUCLEOTIDE SEQUENCE [LARGE SCALE GENOMIC DNA]</scope>
    <source>
        <strain evidence="6">cv. 9930</strain>
    </source>
</reference>
<evidence type="ECO:0000313" key="5">
    <source>
        <dbReference type="EMBL" id="KGN47470.1"/>
    </source>
</evidence>
<organism evidence="5 6">
    <name type="scientific">Cucumis sativus</name>
    <name type="common">Cucumber</name>
    <dbReference type="NCBI Taxonomy" id="3659"/>
    <lineage>
        <taxon>Eukaryota</taxon>
        <taxon>Viridiplantae</taxon>
        <taxon>Streptophyta</taxon>
        <taxon>Embryophyta</taxon>
        <taxon>Tracheophyta</taxon>
        <taxon>Spermatophyta</taxon>
        <taxon>Magnoliopsida</taxon>
        <taxon>eudicotyledons</taxon>
        <taxon>Gunneridae</taxon>
        <taxon>Pentapetalae</taxon>
        <taxon>rosids</taxon>
        <taxon>fabids</taxon>
        <taxon>Cucurbitales</taxon>
        <taxon>Cucurbitaceae</taxon>
        <taxon>Benincaseae</taxon>
        <taxon>Cucumis</taxon>
    </lineage>
</organism>
<dbReference type="STRING" id="3659.A0A0A0KCN5"/>
<protein>
    <recommendedName>
        <fullName evidence="4">RRM domain-containing protein</fullName>
    </recommendedName>
</protein>
<evidence type="ECO:0000259" key="4">
    <source>
        <dbReference type="PROSITE" id="PS50102"/>
    </source>
</evidence>
<reference evidence="5 6" key="1">
    <citation type="journal article" date="2009" name="Nat. Genet.">
        <title>The genome of the cucumber, Cucumis sativus L.</title>
        <authorList>
            <person name="Huang S."/>
            <person name="Li R."/>
            <person name="Zhang Z."/>
            <person name="Li L."/>
            <person name="Gu X."/>
            <person name="Fan W."/>
            <person name="Lucas W.J."/>
            <person name="Wang X."/>
            <person name="Xie B."/>
            <person name="Ni P."/>
            <person name="Ren Y."/>
            <person name="Zhu H."/>
            <person name="Li J."/>
            <person name="Lin K."/>
            <person name="Jin W."/>
            <person name="Fei Z."/>
            <person name="Li G."/>
            <person name="Staub J."/>
            <person name="Kilian A."/>
            <person name="van der Vossen E.A."/>
            <person name="Wu Y."/>
            <person name="Guo J."/>
            <person name="He J."/>
            <person name="Jia Z."/>
            <person name="Ren Y."/>
            <person name="Tian G."/>
            <person name="Lu Y."/>
            <person name="Ruan J."/>
            <person name="Qian W."/>
            <person name="Wang M."/>
            <person name="Huang Q."/>
            <person name="Li B."/>
            <person name="Xuan Z."/>
            <person name="Cao J."/>
            <person name="Asan"/>
            <person name="Wu Z."/>
            <person name="Zhang J."/>
            <person name="Cai Q."/>
            <person name="Bai Y."/>
            <person name="Zhao B."/>
            <person name="Han Y."/>
            <person name="Li Y."/>
            <person name="Li X."/>
            <person name="Wang S."/>
            <person name="Shi Q."/>
            <person name="Liu S."/>
            <person name="Cho W.K."/>
            <person name="Kim J.Y."/>
            <person name="Xu Y."/>
            <person name="Heller-Uszynska K."/>
            <person name="Miao H."/>
            <person name="Cheng Z."/>
            <person name="Zhang S."/>
            <person name="Wu J."/>
            <person name="Yang Y."/>
            <person name="Kang H."/>
            <person name="Li M."/>
            <person name="Liang H."/>
            <person name="Ren X."/>
            <person name="Shi Z."/>
            <person name="Wen M."/>
            <person name="Jian M."/>
            <person name="Yang H."/>
            <person name="Zhang G."/>
            <person name="Yang Z."/>
            <person name="Chen R."/>
            <person name="Liu S."/>
            <person name="Li J."/>
            <person name="Ma L."/>
            <person name="Liu H."/>
            <person name="Zhou Y."/>
            <person name="Zhao J."/>
            <person name="Fang X."/>
            <person name="Li G."/>
            <person name="Fang L."/>
            <person name="Li Y."/>
            <person name="Liu D."/>
            <person name="Zheng H."/>
            <person name="Zhang Y."/>
            <person name="Qin N."/>
            <person name="Li Z."/>
            <person name="Yang G."/>
            <person name="Yang S."/>
            <person name="Bolund L."/>
            <person name="Kristiansen K."/>
            <person name="Zheng H."/>
            <person name="Li S."/>
            <person name="Zhang X."/>
            <person name="Yang H."/>
            <person name="Wang J."/>
            <person name="Sun R."/>
            <person name="Zhang B."/>
            <person name="Jiang S."/>
            <person name="Wang J."/>
            <person name="Du Y."/>
            <person name="Li S."/>
        </authorList>
    </citation>
    <scope>NUCLEOTIDE SEQUENCE [LARGE SCALE GENOMIC DNA]</scope>
    <source>
        <strain evidence="6">cv. 9930</strain>
    </source>
</reference>
<reference evidence="5 6" key="2">
    <citation type="journal article" date="2009" name="PLoS ONE">
        <title>An integrated genetic and cytogenetic map of the cucumber genome.</title>
        <authorList>
            <person name="Ren Y."/>
            <person name="Zhang Z."/>
            <person name="Liu J."/>
            <person name="Staub J.E."/>
            <person name="Han Y."/>
            <person name="Cheng Z."/>
            <person name="Li X."/>
            <person name="Lu J."/>
            <person name="Miao H."/>
            <person name="Kang H."/>
            <person name="Xie B."/>
            <person name="Gu X."/>
            <person name="Wang X."/>
            <person name="Du Y."/>
            <person name="Jin W."/>
            <person name="Huang S."/>
        </authorList>
    </citation>
    <scope>NUCLEOTIDE SEQUENCE [LARGE SCALE GENOMIC DNA]</scope>
    <source>
        <strain evidence="6">cv. 9930</strain>
    </source>
</reference>
<evidence type="ECO:0000256" key="3">
    <source>
        <dbReference type="SAM" id="MobiDB-lite"/>
    </source>
</evidence>
<evidence type="ECO:0000313" key="6">
    <source>
        <dbReference type="Proteomes" id="UP000029981"/>
    </source>
</evidence>
<dbReference type="EMBL" id="CM002927">
    <property type="protein sequence ID" value="KGN47470.1"/>
    <property type="molecule type" value="Genomic_DNA"/>
</dbReference>
<dbReference type="SUPFAM" id="SSF54928">
    <property type="entry name" value="RNA-binding domain, RBD"/>
    <property type="match status" value="1"/>
</dbReference>
<dbReference type="AlphaFoldDB" id="A0A0A0KCN5"/>